<feature type="compositionally biased region" description="Low complexity" evidence="1">
    <location>
        <begin position="166"/>
        <end position="188"/>
    </location>
</feature>
<proteinExistence type="predicted"/>
<dbReference type="OrthoDB" id="10533821at2759"/>
<dbReference type="Proteomes" id="UP001152798">
    <property type="component" value="Chromosome 5"/>
</dbReference>
<evidence type="ECO:0000313" key="2">
    <source>
        <dbReference type="EMBL" id="CAH1401470.1"/>
    </source>
</evidence>
<evidence type="ECO:0000256" key="1">
    <source>
        <dbReference type="SAM" id="MobiDB-lite"/>
    </source>
</evidence>
<dbReference type="EMBL" id="OV725081">
    <property type="protein sequence ID" value="CAH1401470.1"/>
    <property type="molecule type" value="Genomic_DNA"/>
</dbReference>
<feature type="region of interest" description="Disordered" evidence="1">
    <location>
        <begin position="137"/>
        <end position="242"/>
    </location>
</feature>
<feature type="compositionally biased region" description="Low complexity" evidence="1">
    <location>
        <begin position="202"/>
        <end position="226"/>
    </location>
</feature>
<protein>
    <submittedName>
        <fullName evidence="2">Uncharacterized protein</fullName>
    </submittedName>
</protein>
<reference evidence="2" key="1">
    <citation type="submission" date="2022-01" db="EMBL/GenBank/DDBJ databases">
        <authorList>
            <person name="King R."/>
        </authorList>
    </citation>
    <scope>NUCLEOTIDE SEQUENCE</scope>
</reference>
<dbReference type="AlphaFoldDB" id="A0A9P0MQZ9"/>
<gene>
    <name evidence="2" type="ORF">NEZAVI_LOCUS10485</name>
</gene>
<keyword evidence="3" id="KW-1185">Reference proteome</keyword>
<evidence type="ECO:0000313" key="3">
    <source>
        <dbReference type="Proteomes" id="UP001152798"/>
    </source>
</evidence>
<accession>A0A9P0MQZ9</accession>
<name>A0A9P0MQZ9_NEZVI</name>
<sequence length="242" mass="25110">MEWNKEHLACLRILPKDISVDLPHINAELSFQCQLSIMKSLSVCFLAVLLIQASSGRPNDDSGEYEEHEEHSFVYSSTNPGQVQSTQTIIGRPPFQPMSFGFGNPGRQNFGNMFGTGGFGGFPSFRPLPGFPPLGQMSPGGFGGVTGQSFQLQHPGGFGQISGFTGPSSAGNAAFASSSSGSPGGSNSQLIIKPGGGLAFASSSSSSPGSNQVSISTQTSSSTDGQTSDKGEESEPSIAVEF</sequence>
<organism evidence="2 3">
    <name type="scientific">Nezara viridula</name>
    <name type="common">Southern green stink bug</name>
    <name type="synonym">Cimex viridulus</name>
    <dbReference type="NCBI Taxonomy" id="85310"/>
    <lineage>
        <taxon>Eukaryota</taxon>
        <taxon>Metazoa</taxon>
        <taxon>Ecdysozoa</taxon>
        <taxon>Arthropoda</taxon>
        <taxon>Hexapoda</taxon>
        <taxon>Insecta</taxon>
        <taxon>Pterygota</taxon>
        <taxon>Neoptera</taxon>
        <taxon>Paraneoptera</taxon>
        <taxon>Hemiptera</taxon>
        <taxon>Heteroptera</taxon>
        <taxon>Panheteroptera</taxon>
        <taxon>Pentatomomorpha</taxon>
        <taxon>Pentatomoidea</taxon>
        <taxon>Pentatomidae</taxon>
        <taxon>Pentatominae</taxon>
        <taxon>Nezara</taxon>
    </lineage>
</organism>